<proteinExistence type="predicted"/>
<dbReference type="RefSeq" id="WP_122172853.1">
    <property type="nucleotide sequence ID" value="NZ_JAKDEA010000004.1"/>
</dbReference>
<gene>
    <name evidence="3" type="ORF">BSTAB16_6786</name>
</gene>
<dbReference type="Proteomes" id="UP000268684">
    <property type="component" value="Chromosome III"/>
</dbReference>
<keyword evidence="4" id="KW-1185">Reference proteome</keyword>
<feature type="domain" description="Tlde1" evidence="2">
    <location>
        <begin position="22"/>
        <end position="113"/>
    </location>
</feature>
<protein>
    <recommendedName>
        <fullName evidence="2">Tlde1 domain-containing protein</fullName>
    </recommendedName>
</protein>
<evidence type="ECO:0000256" key="1">
    <source>
        <dbReference type="SAM" id="MobiDB-lite"/>
    </source>
</evidence>
<evidence type="ECO:0000259" key="2">
    <source>
        <dbReference type="Pfam" id="PF10908"/>
    </source>
</evidence>
<name>A0AAJ5T8G1_9BURK</name>
<evidence type="ECO:0000313" key="3">
    <source>
        <dbReference type="EMBL" id="VBB16579.1"/>
    </source>
</evidence>
<reference evidence="3 4" key="1">
    <citation type="submission" date="2017-11" db="EMBL/GenBank/DDBJ databases">
        <authorList>
            <person name="Seth-Smith MB H."/>
        </authorList>
    </citation>
    <scope>NUCLEOTIDE SEQUENCE [LARGE SCALE GENOMIC DNA]</scope>
    <source>
        <strain evidence="3">E</strain>
    </source>
</reference>
<sequence>MPWQYSQKTGRLTHDADPVVEHGYSGRAAGKNNPDMQDQLGLGPIPTGSYTISTPFEHSQAGAYTMRLTPDADTDTHRRTGFLIHADDPAHPGPISDGCIVVDRRVCKRIWRSLDQQLNVVA</sequence>
<organism evidence="3 4">
    <name type="scientific">Burkholderia stabilis</name>
    <dbReference type="NCBI Taxonomy" id="95485"/>
    <lineage>
        <taxon>Bacteria</taxon>
        <taxon>Pseudomonadati</taxon>
        <taxon>Pseudomonadota</taxon>
        <taxon>Betaproteobacteria</taxon>
        <taxon>Burkholderiales</taxon>
        <taxon>Burkholderiaceae</taxon>
        <taxon>Burkholderia</taxon>
        <taxon>Burkholderia cepacia complex</taxon>
    </lineage>
</organism>
<evidence type="ECO:0000313" key="4">
    <source>
        <dbReference type="Proteomes" id="UP000268684"/>
    </source>
</evidence>
<accession>A0AAJ5T8G1</accession>
<feature type="region of interest" description="Disordered" evidence="1">
    <location>
        <begin position="1"/>
        <end position="54"/>
    </location>
</feature>
<dbReference type="InterPro" id="IPR021225">
    <property type="entry name" value="Tlde1_dom"/>
</dbReference>
<dbReference type="EMBL" id="LR025744">
    <property type="protein sequence ID" value="VBB16579.1"/>
    <property type="molecule type" value="Genomic_DNA"/>
</dbReference>
<dbReference type="AlphaFoldDB" id="A0AAJ5T8G1"/>
<feature type="compositionally biased region" description="Polar residues" evidence="1">
    <location>
        <begin position="1"/>
        <end position="10"/>
    </location>
</feature>
<dbReference type="Pfam" id="PF10908">
    <property type="entry name" value="Tlde1_dom"/>
    <property type="match status" value="1"/>
</dbReference>